<accession>A0A6H0KSZ8</accession>
<proteinExistence type="predicted"/>
<feature type="signal peptide" evidence="1">
    <location>
        <begin position="1"/>
        <end position="20"/>
    </location>
</feature>
<evidence type="ECO:0000256" key="1">
    <source>
        <dbReference type="SAM" id="SignalP"/>
    </source>
</evidence>
<gene>
    <name evidence="2" type="ORF">BacF7301_20150</name>
</gene>
<dbReference type="Proteomes" id="UP000501780">
    <property type="component" value="Chromosome"/>
</dbReference>
<name>A0A6H0KSZ8_9BACE</name>
<evidence type="ECO:0000313" key="2">
    <source>
        <dbReference type="EMBL" id="QIU96319.1"/>
    </source>
</evidence>
<protein>
    <recommendedName>
        <fullName evidence="4">Outer membrane protein beta-barrel domain-containing protein</fullName>
    </recommendedName>
</protein>
<keyword evidence="3" id="KW-1185">Reference proteome</keyword>
<dbReference type="AlphaFoldDB" id="A0A6H0KSZ8"/>
<keyword evidence="1" id="KW-0732">Signal</keyword>
<dbReference type="EMBL" id="CP050831">
    <property type="protein sequence ID" value="QIU96319.1"/>
    <property type="molecule type" value="Genomic_DNA"/>
</dbReference>
<dbReference type="KEGG" id="bfc:BacF7301_20150"/>
<dbReference type="RefSeq" id="WP_167965648.1">
    <property type="nucleotide sequence ID" value="NZ_CP050831.1"/>
</dbReference>
<organism evidence="2 3">
    <name type="scientific">Bacteroides faecium</name>
    <dbReference type="NCBI Taxonomy" id="2715212"/>
    <lineage>
        <taxon>Bacteria</taxon>
        <taxon>Pseudomonadati</taxon>
        <taxon>Bacteroidota</taxon>
        <taxon>Bacteroidia</taxon>
        <taxon>Bacteroidales</taxon>
        <taxon>Bacteroidaceae</taxon>
        <taxon>Bacteroides</taxon>
    </lineage>
</organism>
<reference evidence="2 3" key="1">
    <citation type="submission" date="2020-03" db="EMBL/GenBank/DDBJ databases">
        <title>Genomic analysis of Bacteroides faecium CBA7301.</title>
        <authorList>
            <person name="Kim J."/>
            <person name="Roh S.W."/>
        </authorList>
    </citation>
    <scope>NUCLEOTIDE SEQUENCE [LARGE SCALE GENOMIC DNA]</scope>
    <source>
        <strain evidence="2 3">CBA7301</strain>
    </source>
</reference>
<feature type="chain" id="PRO_5026226621" description="Outer membrane protein beta-barrel domain-containing protein" evidence="1">
    <location>
        <begin position="21"/>
        <end position="267"/>
    </location>
</feature>
<evidence type="ECO:0008006" key="4">
    <source>
        <dbReference type="Google" id="ProtNLM"/>
    </source>
</evidence>
<evidence type="ECO:0000313" key="3">
    <source>
        <dbReference type="Proteomes" id="UP000501780"/>
    </source>
</evidence>
<sequence>MKRLAFILLATLMMAGNTSAQHKPTKGSWSTEVQINPFDQDGETFSLDGLKVRYFFNDKNAIRLKVGFATTNSKYTDKDSDEEKGSSRDNQYDYKKGNFNIDLGYERHFNLGKRLDAYLGGSIGLGKNFASTKIETYSKSTYDEYNGSRIIETSYTGELKNGAITSSTGNNIFDQAERASWNINAAIFAGLDVYIYKGLYIGTELGIGCSSRKSLKMEFDATTISKVTSGGQTTTTEDTIDEETTDNYRTTNFKTYIEPRLRIGITF</sequence>